<evidence type="ECO:0000313" key="5">
    <source>
        <dbReference type="Proteomes" id="UP000002216"/>
    </source>
</evidence>
<dbReference type="PROSITE" id="PS50110">
    <property type="entry name" value="RESPONSE_REGULATORY"/>
    <property type="match status" value="1"/>
</dbReference>
<name>C7LWC4_DESBD</name>
<dbReference type="KEGG" id="dba:Dbac_0491"/>
<dbReference type="RefSeq" id="WP_012805699.1">
    <property type="nucleotide sequence ID" value="NC_013173.1"/>
</dbReference>
<accession>C7LWC4</accession>
<keyword evidence="5" id="KW-1185">Reference proteome</keyword>
<dbReference type="Proteomes" id="UP000002216">
    <property type="component" value="Chromosome"/>
</dbReference>
<keyword evidence="1" id="KW-0597">Phosphoprotein</keyword>
<dbReference type="EMBL" id="CP001629">
    <property type="protein sequence ID" value="ACU88616.1"/>
    <property type="molecule type" value="Genomic_DNA"/>
</dbReference>
<feature type="domain" description="Response regulatory" evidence="2">
    <location>
        <begin position="34"/>
        <end position="158"/>
    </location>
</feature>
<dbReference type="InterPro" id="IPR052020">
    <property type="entry name" value="Cyclic_di-GMP/3'3'-cGAMP_PDE"/>
</dbReference>
<dbReference type="GO" id="GO:0016787">
    <property type="term" value="F:hydrolase activity"/>
    <property type="evidence" value="ECO:0007669"/>
    <property type="project" value="UniProtKB-KW"/>
</dbReference>
<dbReference type="CDD" id="cd00077">
    <property type="entry name" value="HDc"/>
    <property type="match status" value="1"/>
</dbReference>
<dbReference type="SMART" id="SM00471">
    <property type="entry name" value="HDc"/>
    <property type="match status" value="1"/>
</dbReference>
<dbReference type="eggNOG" id="COG0784">
    <property type="taxonomic scope" value="Bacteria"/>
</dbReference>
<keyword evidence="4" id="KW-0378">Hydrolase</keyword>
<dbReference type="InterPro" id="IPR021800">
    <property type="entry name" value="DUF3369"/>
</dbReference>
<dbReference type="InterPro" id="IPR003607">
    <property type="entry name" value="HD/PDEase_dom"/>
</dbReference>
<dbReference type="InterPro" id="IPR011006">
    <property type="entry name" value="CheY-like_superfamily"/>
</dbReference>
<evidence type="ECO:0000256" key="1">
    <source>
        <dbReference type="PROSITE-ProRule" id="PRU00169"/>
    </source>
</evidence>
<dbReference type="Gene3D" id="3.40.50.2300">
    <property type="match status" value="1"/>
</dbReference>
<dbReference type="InterPro" id="IPR037522">
    <property type="entry name" value="HD_GYP_dom"/>
</dbReference>
<feature type="domain" description="HD-GYP" evidence="3">
    <location>
        <begin position="325"/>
        <end position="522"/>
    </location>
</feature>
<sequence>MNDMKLGISTFPSDELLFAAEQEPAFSRAVPGWKLLIVDDEEEVHVITRMVLEGLTFSGKGLTFLSAYSGAQARELLREHGDIAVILLDVVMETGLAGLELVEFIRSELGNRCVRIILRTGQPGQAPEREVITRYDINDYKHKTELTAQKLFSTVTTAIRSYRDLNVIEKSRQGLDLIITSTRGLFERRNLELFAQGVLDQMSSLLRVNEDSLFLHSPSGFAATVRDGDIAVLAGTGEFGHCGAEKSACVLDDSVTRVLQQALRQRGGVFAEDAFVQYFRSRRGSENLLYFRLDRSLNPFERRLVEVFSRNVAIALDNMLLNTELLHSQKEIILTLGECVESRSKETAGHVRRVSECCSLLASKLGLDSQEVDLVRLASPMHDVGKIGIPDSILLKPGKLTVEEFEVMKTHTLLGYRILKGSSRPMMRAAAVIAHEHHERWNGAGYPRGLAGQDIHPYGRIVCLVDVFDSLLSRRVYKEPWPLEQVRDFILAERGEMFDPDMVDTMMGELNAFVAIRQEFPD</sequence>
<dbReference type="Gene3D" id="1.10.3210.10">
    <property type="entry name" value="Hypothetical protein af1432"/>
    <property type="match status" value="1"/>
</dbReference>
<gene>
    <name evidence="4" type="ordered locus">Dbac_0491</name>
</gene>
<dbReference type="SUPFAM" id="SSF52172">
    <property type="entry name" value="CheY-like"/>
    <property type="match status" value="1"/>
</dbReference>
<organism evidence="4 5">
    <name type="scientific">Desulfomicrobium baculatum (strain DSM 4028 / VKM B-1378 / X)</name>
    <name type="common">Desulfovibrio baculatus</name>
    <dbReference type="NCBI Taxonomy" id="525897"/>
    <lineage>
        <taxon>Bacteria</taxon>
        <taxon>Pseudomonadati</taxon>
        <taxon>Thermodesulfobacteriota</taxon>
        <taxon>Desulfovibrionia</taxon>
        <taxon>Desulfovibrionales</taxon>
        <taxon>Desulfomicrobiaceae</taxon>
        <taxon>Desulfomicrobium</taxon>
    </lineage>
</organism>
<dbReference type="SMART" id="SM00448">
    <property type="entry name" value="REC"/>
    <property type="match status" value="1"/>
</dbReference>
<protein>
    <submittedName>
        <fullName evidence="4">Response regulator receiver modulated metal dependent phosphohydrolase</fullName>
    </submittedName>
</protein>
<dbReference type="PANTHER" id="PTHR45228:SF9">
    <property type="entry name" value="3'3'-CGAMP-SPECIFIC PHOSPHODIESTERASE 2"/>
    <property type="match status" value="1"/>
</dbReference>
<evidence type="ECO:0000313" key="4">
    <source>
        <dbReference type="EMBL" id="ACU88616.1"/>
    </source>
</evidence>
<dbReference type="GO" id="GO:0000160">
    <property type="term" value="P:phosphorelay signal transduction system"/>
    <property type="evidence" value="ECO:0007669"/>
    <property type="project" value="InterPro"/>
</dbReference>
<dbReference type="SUPFAM" id="SSF109604">
    <property type="entry name" value="HD-domain/PDEase-like"/>
    <property type="match status" value="1"/>
</dbReference>
<dbReference type="eggNOG" id="COG3437">
    <property type="taxonomic scope" value="Bacteria"/>
</dbReference>
<feature type="modified residue" description="4-aspartylphosphate" evidence="1">
    <location>
        <position position="89"/>
    </location>
</feature>
<dbReference type="InterPro" id="IPR001789">
    <property type="entry name" value="Sig_transdc_resp-reg_receiver"/>
</dbReference>
<dbReference type="Pfam" id="PF13487">
    <property type="entry name" value="HD_5"/>
    <property type="match status" value="1"/>
</dbReference>
<evidence type="ECO:0000259" key="2">
    <source>
        <dbReference type="PROSITE" id="PS50110"/>
    </source>
</evidence>
<dbReference type="AlphaFoldDB" id="C7LWC4"/>
<dbReference type="HOGENOM" id="CLU_000445_92_10_7"/>
<dbReference type="PROSITE" id="PS51832">
    <property type="entry name" value="HD_GYP"/>
    <property type="match status" value="1"/>
</dbReference>
<dbReference type="PANTHER" id="PTHR45228">
    <property type="entry name" value="CYCLIC DI-GMP PHOSPHODIESTERASE TM_0186-RELATED"/>
    <property type="match status" value="1"/>
</dbReference>
<dbReference type="Pfam" id="PF11849">
    <property type="entry name" value="DUF3369"/>
    <property type="match status" value="1"/>
</dbReference>
<proteinExistence type="predicted"/>
<reference evidence="4 5" key="1">
    <citation type="journal article" date="2009" name="Stand. Genomic Sci.">
        <title>Complete genome sequence of Desulfomicrobium baculatum type strain (X).</title>
        <authorList>
            <person name="Copeland A."/>
            <person name="Spring S."/>
            <person name="Goker M."/>
            <person name="Schneider S."/>
            <person name="Lapidus A."/>
            <person name="Del Rio T.G."/>
            <person name="Tice H."/>
            <person name="Cheng J.F."/>
            <person name="Chen F."/>
            <person name="Nolan M."/>
            <person name="Bruce D."/>
            <person name="Goodwin L."/>
            <person name="Pitluck S."/>
            <person name="Ivanova N."/>
            <person name="Mavrommatis K."/>
            <person name="Ovchinnikova G."/>
            <person name="Pati A."/>
            <person name="Chen A."/>
            <person name="Palaniappan K."/>
            <person name="Land M."/>
            <person name="Hauser L."/>
            <person name="Chang Y.J."/>
            <person name="Jeffries C.C."/>
            <person name="Meincke L."/>
            <person name="Sims D."/>
            <person name="Brettin T."/>
            <person name="Detter J.C."/>
            <person name="Han C."/>
            <person name="Chain P."/>
            <person name="Bristow J."/>
            <person name="Eisen J.A."/>
            <person name="Markowitz V."/>
            <person name="Hugenholtz P."/>
            <person name="Kyrpides N.C."/>
            <person name="Klenk H.P."/>
            <person name="Lucas S."/>
        </authorList>
    </citation>
    <scope>NUCLEOTIDE SEQUENCE [LARGE SCALE GENOMIC DNA]</scope>
    <source>
        <strain evidence="5">DSM 4028 / VKM B-1378 / X</strain>
    </source>
</reference>
<dbReference type="STRING" id="525897.Dbac_0491"/>
<evidence type="ECO:0000259" key="3">
    <source>
        <dbReference type="PROSITE" id="PS51832"/>
    </source>
</evidence>